<dbReference type="InterPro" id="IPR036388">
    <property type="entry name" value="WH-like_DNA-bd_sf"/>
</dbReference>
<dbReference type="SUPFAM" id="SSF46785">
    <property type="entry name" value="Winged helix' DNA-binding domain"/>
    <property type="match status" value="1"/>
</dbReference>
<evidence type="ECO:0000313" key="7">
    <source>
        <dbReference type="Proteomes" id="UP000198284"/>
    </source>
</evidence>
<dbReference type="GO" id="GO:0003677">
    <property type="term" value="F:DNA binding"/>
    <property type="evidence" value="ECO:0007669"/>
    <property type="project" value="UniProtKB-KW"/>
</dbReference>
<evidence type="ECO:0000256" key="3">
    <source>
        <dbReference type="ARBA" id="ARBA00023125"/>
    </source>
</evidence>
<dbReference type="AlphaFoldDB" id="A0A239M728"/>
<evidence type="ECO:0000256" key="1">
    <source>
        <dbReference type="ARBA" id="ARBA00009437"/>
    </source>
</evidence>
<dbReference type="Pfam" id="PF00126">
    <property type="entry name" value="HTH_1"/>
    <property type="match status" value="1"/>
</dbReference>
<protein>
    <submittedName>
        <fullName evidence="6">Transcriptional regulator, LysR family</fullName>
    </submittedName>
</protein>
<sequence length="302" mass="33592">MDLKDIDLNLLVVFNELLMERRVSAVAEKLGLTQPAVSNALARLRRLLGDDLFLRTSRGMEPTEYASQLAEPIGYALGTIRSTLNRRSEFDPLTSDRKFTVGMTDIGEIYFLPGLMDALARQAPGVTVSTVRNTAINLRDEMEAGHVDLAVGLLPQLKSGFFQRRLFQQRYVCMFRADHPRFGDALSVAQFAGADHVVVISPGTGHARMDETIERKGIQRKVRLTVPHFVAVGHILSNSDMIATVPERYAMQCAKPFGLRYVPHPVALPEVGINIFWHAKVHKEPANQWLRGVVFELFGGGA</sequence>
<dbReference type="Proteomes" id="UP000198284">
    <property type="component" value="Unassembled WGS sequence"/>
</dbReference>
<dbReference type="CDD" id="cd08459">
    <property type="entry name" value="PBP2_DntR_NahR_LinR_like"/>
    <property type="match status" value="1"/>
</dbReference>
<proteinExistence type="inferred from homology"/>
<dbReference type="PANTHER" id="PTHR30118:SF15">
    <property type="entry name" value="TRANSCRIPTIONAL REGULATORY PROTEIN"/>
    <property type="match status" value="1"/>
</dbReference>
<dbReference type="GO" id="GO:0003700">
    <property type="term" value="F:DNA-binding transcription factor activity"/>
    <property type="evidence" value="ECO:0007669"/>
    <property type="project" value="InterPro"/>
</dbReference>
<dbReference type="EMBL" id="FZOT01000033">
    <property type="protein sequence ID" value="SNT38240.1"/>
    <property type="molecule type" value="Genomic_DNA"/>
</dbReference>
<evidence type="ECO:0000256" key="4">
    <source>
        <dbReference type="ARBA" id="ARBA00023163"/>
    </source>
</evidence>
<dbReference type="InterPro" id="IPR000847">
    <property type="entry name" value="LysR_HTH_N"/>
</dbReference>
<evidence type="ECO:0000313" key="6">
    <source>
        <dbReference type="EMBL" id="SNT38240.1"/>
    </source>
</evidence>
<keyword evidence="7" id="KW-1185">Reference proteome</keyword>
<dbReference type="RefSeq" id="WP_089401840.1">
    <property type="nucleotide sequence ID" value="NZ_FZOT01000033.1"/>
</dbReference>
<comment type="similarity">
    <text evidence="1">Belongs to the LysR transcriptional regulatory family.</text>
</comment>
<keyword evidence="4" id="KW-0804">Transcription</keyword>
<gene>
    <name evidence="6" type="ORF">SAMN06265795_1339</name>
</gene>
<keyword evidence="3" id="KW-0238">DNA-binding</keyword>
<dbReference type="InterPro" id="IPR005119">
    <property type="entry name" value="LysR_subst-bd"/>
</dbReference>
<dbReference type="OrthoDB" id="8583877at2"/>
<reference evidence="6 7" key="1">
    <citation type="submission" date="2017-06" db="EMBL/GenBank/DDBJ databases">
        <authorList>
            <person name="Kim H.J."/>
            <person name="Triplett B.A."/>
        </authorList>
    </citation>
    <scope>NUCLEOTIDE SEQUENCE [LARGE SCALE GENOMIC DNA]</scope>
    <source>
        <strain evidence="6 7">U15</strain>
    </source>
</reference>
<dbReference type="Gene3D" id="3.40.190.10">
    <property type="entry name" value="Periplasmic binding protein-like II"/>
    <property type="match status" value="2"/>
</dbReference>
<dbReference type="PROSITE" id="PS50931">
    <property type="entry name" value="HTH_LYSR"/>
    <property type="match status" value="1"/>
</dbReference>
<dbReference type="InterPro" id="IPR050389">
    <property type="entry name" value="LysR-type_TF"/>
</dbReference>
<evidence type="ECO:0000256" key="2">
    <source>
        <dbReference type="ARBA" id="ARBA00023015"/>
    </source>
</evidence>
<dbReference type="PANTHER" id="PTHR30118">
    <property type="entry name" value="HTH-TYPE TRANSCRIPTIONAL REGULATOR LEUO-RELATED"/>
    <property type="match status" value="1"/>
</dbReference>
<dbReference type="PRINTS" id="PR00039">
    <property type="entry name" value="HTHLYSR"/>
</dbReference>
<dbReference type="Gene3D" id="1.10.10.10">
    <property type="entry name" value="Winged helix-like DNA-binding domain superfamily/Winged helix DNA-binding domain"/>
    <property type="match status" value="1"/>
</dbReference>
<dbReference type="InterPro" id="IPR036390">
    <property type="entry name" value="WH_DNA-bd_sf"/>
</dbReference>
<organism evidence="6 7">
    <name type="scientific">Noviherbaspirillum humi</name>
    <dbReference type="NCBI Taxonomy" id="1688639"/>
    <lineage>
        <taxon>Bacteria</taxon>
        <taxon>Pseudomonadati</taxon>
        <taxon>Pseudomonadota</taxon>
        <taxon>Betaproteobacteria</taxon>
        <taxon>Burkholderiales</taxon>
        <taxon>Oxalobacteraceae</taxon>
        <taxon>Noviherbaspirillum</taxon>
    </lineage>
</organism>
<dbReference type="Pfam" id="PF03466">
    <property type="entry name" value="LysR_substrate"/>
    <property type="match status" value="1"/>
</dbReference>
<evidence type="ECO:0000259" key="5">
    <source>
        <dbReference type="PROSITE" id="PS50931"/>
    </source>
</evidence>
<accession>A0A239M728</accession>
<dbReference type="SUPFAM" id="SSF53850">
    <property type="entry name" value="Periplasmic binding protein-like II"/>
    <property type="match status" value="1"/>
</dbReference>
<name>A0A239M728_9BURK</name>
<keyword evidence="2" id="KW-0805">Transcription regulation</keyword>
<feature type="domain" description="HTH lysR-type" evidence="5">
    <location>
        <begin position="6"/>
        <end position="63"/>
    </location>
</feature>